<dbReference type="GO" id="GO:0016765">
    <property type="term" value="F:transferase activity, transferring alkyl or aryl (other than methyl) groups"/>
    <property type="evidence" value="ECO:0007669"/>
    <property type="project" value="InterPro"/>
</dbReference>
<dbReference type="CDD" id="cd13929">
    <property type="entry name" value="PT-DMATS_CymD"/>
    <property type="match status" value="1"/>
</dbReference>
<reference evidence="3" key="1">
    <citation type="submission" date="2011-04" db="EMBL/GenBank/DDBJ databases">
        <title>Evolution of plant cell wall degrading machinery underlies the functional diversity of forest fungi.</title>
        <authorList>
            <consortium name="US DOE Joint Genome Institute (JGI-PGF)"/>
            <person name="Eastwood D.C."/>
            <person name="Floudas D."/>
            <person name="Binder M."/>
            <person name="Majcherczyk A."/>
            <person name="Schneider P."/>
            <person name="Aerts A."/>
            <person name="Asiegbu F.O."/>
            <person name="Baker S.E."/>
            <person name="Barry K."/>
            <person name="Bendiksby M."/>
            <person name="Blumentritt M."/>
            <person name="Coutinho P.M."/>
            <person name="Cullen D."/>
            <person name="Cullen D."/>
            <person name="Gathman A."/>
            <person name="Goodell B."/>
            <person name="Henrissat B."/>
            <person name="Ihrmark K."/>
            <person name="Kauserud H."/>
            <person name="Kohler A."/>
            <person name="LaButti K."/>
            <person name="Lapidus A."/>
            <person name="Lavin J.L."/>
            <person name="Lee Y.-H."/>
            <person name="Lindquist E."/>
            <person name="Lilly W."/>
            <person name="Lucas S."/>
            <person name="Morin E."/>
            <person name="Murat C."/>
            <person name="Oguiza J.A."/>
            <person name="Park J."/>
            <person name="Pisabarro A.G."/>
            <person name="Riley R."/>
            <person name="Rosling A."/>
            <person name="Salamov A."/>
            <person name="Schmidt O."/>
            <person name="Schmutz J."/>
            <person name="Skrede I."/>
            <person name="Stenlid J."/>
            <person name="Wiebenga A."/>
            <person name="Xie X."/>
            <person name="Kues U."/>
            <person name="Hibbett D.S."/>
            <person name="Hoffmeister D."/>
            <person name="Hogberg N."/>
            <person name="Martin F."/>
            <person name="Grigoriev I.V."/>
            <person name="Watkinson S.C."/>
        </authorList>
    </citation>
    <scope>NUCLEOTIDE SEQUENCE</scope>
    <source>
        <strain evidence="3">S7.9</strain>
    </source>
</reference>
<organism>
    <name type="scientific">Serpula lacrymans var. lacrymans (strain S7.9)</name>
    <name type="common">Dry rot fungus</name>
    <dbReference type="NCBI Taxonomy" id="578457"/>
    <lineage>
        <taxon>Eukaryota</taxon>
        <taxon>Fungi</taxon>
        <taxon>Dikarya</taxon>
        <taxon>Basidiomycota</taxon>
        <taxon>Agaricomycotina</taxon>
        <taxon>Agaricomycetes</taxon>
        <taxon>Agaricomycetidae</taxon>
        <taxon>Boletales</taxon>
        <taxon>Coniophorineae</taxon>
        <taxon>Serpulaceae</taxon>
        <taxon>Serpula</taxon>
    </lineage>
</organism>
<dbReference type="AlphaFoldDB" id="F8PC05"/>
<proteinExistence type="inferred from homology"/>
<dbReference type="InterPro" id="IPR033964">
    <property type="entry name" value="ABBA"/>
</dbReference>
<dbReference type="KEGG" id="sla:SERLADRAFT_479572"/>
<gene>
    <name evidence="3" type="primary">ppt2</name>
    <name evidence="3" type="ORF">SERLADRAFT_479572</name>
</gene>
<keyword evidence="2 3" id="KW-0808">Transferase</keyword>
<dbReference type="PANTHER" id="PTHR40627:SF4">
    <property type="entry name" value="PRENYLTRANSFERASE ASQH1-RELATED"/>
    <property type="match status" value="1"/>
</dbReference>
<dbReference type="OrthoDB" id="3354387at2759"/>
<evidence type="ECO:0000256" key="2">
    <source>
        <dbReference type="ARBA" id="ARBA00022679"/>
    </source>
</evidence>
<name>F8PC05_SERL9</name>
<comment type="similarity">
    <text evidence="1">Belongs to the tryptophan dimethylallyltransferase family.</text>
</comment>
<dbReference type="GO" id="GO:0009820">
    <property type="term" value="P:alkaloid metabolic process"/>
    <property type="evidence" value="ECO:0007669"/>
    <property type="project" value="InterPro"/>
</dbReference>
<dbReference type="SFLD" id="SFLDS00036">
    <property type="entry name" value="Aromatic_Prenyltransferase"/>
    <property type="match status" value="1"/>
</dbReference>
<evidence type="ECO:0000256" key="1">
    <source>
        <dbReference type="ARBA" id="ARBA00010209"/>
    </source>
</evidence>
<evidence type="ECO:0000313" key="3">
    <source>
        <dbReference type="EMBL" id="EGO19208.1"/>
    </source>
</evidence>
<dbReference type="NCBIfam" id="TIGR03429">
    <property type="entry name" value="arom_pren_DMATS"/>
    <property type="match status" value="1"/>
</dbReference>
<dbReference type="SFLD" id="SFLDG01162">
    <property type="entry name" value="I"/>
    <property type="match status" value="1"/>
</dbReference>
<dbReference type="HOGENOM" id="CLU_037431_2_2_1"/>
<dbReference type="InterPro" id="IPR017795">
    <property type="entry name" value="ABBA_NscD-like"/>
</dbReference>
<dbReference type="Pfam" id="PF11991">
    <property type="entry name" value="Trp_DMAT"/>
    <property type="match status" value="1"/>
</dbReference>
<protein>
    <submittedName>
        <fullName evidence="3">Putative dimethyl allyl transferase</fullName>
    </submittedName>
</protein>
<sequence>MGPSPSNFGDFQPTSFMGNDHSPIEFSWVIDSENKMTVRFTSEPLSIFDGTPTSPSTWIPYLNSLASSELVEGFDTTWCQICYNTLLHSSPVNRHGSQHMSQFSFGADLTSKGLVGKAYFLPHIRCQVSNLTTTKLTTNAMEIMGLETPWSTVTSYLSTLPEHFQANPEIVSIDCTAPSINRAKVYVRTQATHYHAIADFMTLGGQLSDPSIDAALSTLRHLWNLLFVGIDEDTPLTSSNPGHFTSGFVLYYEMTLDRPTPMPKAYIPVQHYCDSDAHIARALAQYYKETGNVSVGERYVSDVQAIFNHRDLSVRTGIQTYIGIAARKTGSQVSIYLCPELFASERMRPGNNSSIIRPS</sequence>
<dbReference type="GeneID" id="18821376"/>
<dbReference type="PANTHER" id="PTHR40627">
    <property type="entry name" value="INDOLE PRENYLTRANSFERASE TDIB-RELATED"/>
    <property type="match status" value="1"/>
</dbReference>
<dbReference type="RefSeq" id="XP_007323929.1">
    <property type="nucleotide sequence ID" value="XM_007323867.1"/>
</dbReference>
<dbReference type="EMBL" id="GL945444">
    <property type="protein sequence ID" value="EGO19208.1"/>
    <property type="molecule type" value="Genomic_DNA"/>
</dbReference>
<dbReference type="Proteomes" id="UP000008064">
    <property type="component" value="Unassembled WGS sequence"/>
</dbReference>
<accession>F8PC05</accession>